<sequence length="90" mass="10206">MEIKQAFGVALRNARLRRRLTQEDFHGICSRTYMSTLERGMRNPTIDKAAALAERLNIHPLTLLAETFLVLDPDADLASLLKKVIQQTEV</sequence>
<dbReference type="AlphaFoldDB" id="A0A0Q0EYD3"/>
<dbReference type="RefSeq" id="WP_024642203.1">
    <property type="nucleotide sequence ID" value="NZ_LJRI01000697.1"/>
</dbReference>
<comment type="caution">
    <text evidence="1">The sequence shown here is derived from an EMBL/GenBank/DDBJ whole genome shotgun (WGS) entry which is preliminary data.</text>
</comment>
<dbReference type="Proteomes" id="UP000050384">
    <property type="component" value="Unassembled WGS sequence"/>
</dbReference>
<evidence type="ECO:0000313" key="1">
    <source>
        <dbReference type="EMBL" id="KPY92889.1"/>
    </source>
</evidence>
<proteinExistence type="predicted"/>
<reference evidence="1 2" key="1">
    <citation type="submission" date="2015-09" db="EMBL/GenBank/DDBJ databases">
        <title>Genome announcement of multiple Pseudomonas syringae strains.</title>
        <authorList>
            <person name="Thakur S."/>
            <person name="Wang P.W."/>
            <person name="Gong Y."/>
            <person name="Weir B.S."/>
            <person name="Guttman D.S."/>
        </authorList>
    </citation>
    <scope>NUCLEOTIDE SEQUENCE [LARGE SCALE GENOMIC DNA]</scope>
    <source>
        <strain evidence="1 2">ICMP16929</strain>
    </source>
</reference>
<dbReference type="Gene3D" id="1.10.260.40">
    <property type="entry name" value="lambda repressor-like DNA-binding domains"/>
    <property type="match status" value="1"/>
</dbReference>
<protein>
    <submittedName>
        <fullName evidence="1">Uncharacterized protein</fullName>
    </submittedName>
</protein>
<accession>A0A0Q0EYD3</accession>
<dbReference type="PATRIC" id="fig|264459.3.peg.3331"/>
<dbReference type="InterPro" id="IPR010982">
    <property type="entry name" value="Lambda_DNA-bd_dom_sf"/>
</dbReference>
<dbReference type="GO" id="GO:0003677">
    <property type="term" value="F:DNA binding"/>
    <property type="evidence" value="ECO:0007669"/>
    <property type="project" value="InterPro"/>
</dbReference>
<dbReference type="SUPFAM" id="SSF47413">
    <property type="entry name" value="lambda repressor-like DNA-binding domains"/>
    <property type="match status" value="1"/>
</dbReference>
<organism evidence="1 2">
    <name type="scientific">Pseudomonas syringae pv. spinaceae</name>
    <dbReference type="NCBI Taxonomy" id="264459"/>
    <lineage>
        <taxon>Bacteria</taxon>
        <taxon>Pseudomonadati</taxon>
        <taxon>Pseudomonadota</taxon>
        <taxon>Gammaproteobacteria</taxon>
        <taxon>Pseudomonadales</taxon>
        <taxon>Pseudomonadaceae</taxon>
        <taxon>Pseudomonas</taxon>
        <taxon>Pseudomonas syringae</taxon>
    </lineage>
</organism>
<evidence type="ECO:0000313" key="2">
    <source>
        <dbReference type="Proteomes" id="UP000050384"/>
    </source>
</evidence>
<dbReference type="PROSITE" id="PS50943">
    <property type="entry name" value="HTH_CROC1"/>
    <property type="match status" value="1"/>
</dbReference>
<dbReference type="SMART" id="SM00530">
    <property type="entry name" value="HTH_XRE"/>
    <property type="match status" value="1"/>
</dbReference>
<dbReference type="EMBL" id="LJRI01000697">
    <property type="protein sequence ID" value="KPY92889.1"/>
    <property type="molecule type" value="Genomic_DNA"/>
</dbReference>
<dbReference type="InterPro" id="IPR001387">
    <property type="entry name" value="Cro/C1-type_HTH"/>
</dbReference>
<dbReference type="Pfam" id="PF01381">
    <property type="entry name" value="HTH_3"/>
    <property type="match status" value="1"/>
</dbReference>
<dbReference type="CDD" id="cd00093">
    <property type="entry name" value="HTH_XRE"/>
    <property type="match status" value="1"/>
</dbReference>
<name>A0A0Q0EYD3_PSESX</name>
<gene>
    <name evidence="1" type="ORF">ALO94_01908</name>
</gene>